<keyword evidence="2 4" id="KW-0479">Metal-binding</keyword>
<accession>A0A7X2LU10</accession>
<comment type="caution">
    <text evidence="6">The sequence shown here is derived from an EMBL/GenBank/DDBJ whole genome shotgun (WGS) entry which is preliminary data.</text>
</comment>
<dbReference type="GO" id="GO:0046872">
    <property type="term" value="F:metal ion binding"/>
    <property type="evidence" value="ECO:0007669"/>
    <property type="project" value="UniProtKB-KW"/>
</dbReference>
<feature type="binding site" evidence="4">
    <location>
        <position position="145"/>
    </location>
    <ligand>
        <name>Mn(2+)</name>
        <dbReference type="ChEBI" id="CHEBI:29035"/>
        <label>1</label>
    </ligand>
</feature>
<evidence type="ECO:0000256" key="3">
    <source>
        <dbReference type="ARBA" id="ARBA00022801"/>
    </source>
</evidence>
<evidence type="ECO:0000256" key="2">
    <source>
        <dbReference type="ARBA" id="ARBA00022723"/>
    </source>
</evidence>
<dbReference type="InterPro" id="IPR023696">
    <property type="entry name" value="Ureohydrolase_dom_sf"/>
</dbReference>
<keyword evidence="7" id="KW-1185">Reference proteome</keyword>
<evidence type="ECO:0000256" key="5">
    <source>
        <dbReference type="RuleBase" id="RU003684"/>
    </source>
</evidence>
<dbReference type="GO" id="GO:0008783">
    <property type="term" value="F:agmatinase activity"/>
    <property type="evidence" value="ECO:0007669"/>
    <property type="project" value="UniProtKB-EC"/>
</dbReference>
<dbReference type="PROSITE" id="PS51409">
    <property type="entry name" value="ARGINASE_2"/>
    <property type="match status" value="1"/>
</dbReference>
<dbReference type="InterPro" id="IPR020855">
    <property type="entry name" value="Ureohydrolase_Mn_BS"/>
</dbReference>
<keyword evidence="3 5" id="KW-0378">Hydrolase</keyword>
<evidence type="ECO:0000313" key="6">
    <source>
        <dbReference type="EMBL" id="MRV73473.1"/>
    </source>
</evidence>
<reference evidence="6 7" key="1">
    <citation type="submission" date="2019-11" db="EMBL/GenBank/DDBJ databases">
        <title>Novel species isolated from a subtropical stream in China.</title>
        <authorList>
            <person name="Lu H."/>
        </authorList>
    </citation>
    <scope>NUCLEOTIDE SEQUENCE [LARGE SCALE GENOMIC DNA]</scope>
    <source>
        <strain evidence="6 7">FT92W</strain>
    </source>
</reference>
<protein>
    <submittedName>
        <fullName evidence="6">Agmatinase</fullName>
        <ecNumber evidence="6">3.5.3.11</ecNumber>
    </submittedName>
</protein>
<keyword evidence="4" id="KW-0464">Manganese</keyword>
<dbReference type="EMBL" id="WKJJ01000010">
    <property type="protein sequence ID" value="MRV73473.1"/>
    <property type="molecule type" value="Genomic_DNA"/>
</dbReference>
<name>A0A7X2LU10_9BURK</name>
<dbReference type="NCBIfam" id="TIGR01230">
    <property type="entry name" value="agmatinase"/>
    <property type="match status" value="1"/>
</dbReference>
<feature type="binding site" evidence="4">
    <location>
        <position position="143"/>
    </location>
    <ligand>
        <name>Mn(2+)</name>
        <dbReference type="ChEBI" id="CHEBI:29035"/>
        <label>1</label>
    </ligand>
</feature>
<dbReference type="Proteomes" id="UP000446768">
    <property type="component" value="Unassembled WGS sequence"/>
</dbReference>
<evidence type="ECO:0000256" key="4">
    <source>
        <dbReference type="PIRSR" id="PIRSR036979-1"/>
    </source>
</evidence>
<sequence>MSSHEFAYRSSGTYLNAPRLADPSAAGTPFAIAGVTFDGAVTNRPGARFGPQAIRLASQMLCEAIHPFFDTTPHGLLSDAGDVPLPNTSLEAMRAALMPQAVELFGSRHMVWLGGDHSITLPLLRALKQVHGRPVALVHFDAHCDTWVDHFGEPSGHGTWVYEAFQEGLVIPQAAIQIGIRSTGERDAREYVNDMGGRVFTGRELRGLASPAQLAPVLDEIRARMAQAGNPPVYLSLDIDCLDPAFAPGTGTPEPGGLTTPQVLTILEELADLNWCGMDCVEVSPPYDHAQLTAQAASMFVWTYLCGLIAQRSSQKKEHRPFITRAAASVPAPKG</sequence>
<dbReference type="CDD" id="cd11592">
    <property type="entry name" value="Agmatinase_PAH"/>
    <property type="match status" value="1"/>
</dbReference>
<dbReference type="InterPro" id="IPR005925">
    <property type="entry name" value="Agmatinase-rel"/>
</dbReference>
<organism evidence="6 7">
    <name type="scientific">Pseudoduganella rivuli</name>
    <dbReference type="NCBI Taxonomy" id="2666085"/>
    <lineage>
        <taxon>Bacteria</taxon>
        <taxon>Pseudomonadati</taxon>
        <taxon>Pseudomonadota</taxon>
        <taxon>Betaproteobacteria</taxon>
        <taxon>Burkholderiales</taxon>
        <taxon>Oxalobacteraceae</taxon>
        <taxon>Telluria group</taxon>
        <taxon>Pseudoduganella</taxon>
    </lineage>
</organism>
<dbReference type="SUPFAM" id="SSF52768">
    <property type="entry name" value="Arginase/deacetylase"/>
    <property type="match status" value="1"/>
</dbReference>
<gene>
    <name evidence="6" type="primary">speB</name>
    <name evidence="6" type="ORF">GJ700_17310</name>
</gene>
<dbReference type="GO" id="GO:0033389">
    <property type="term" value="P:putrescine biosynthetic process from arginine, via agmatine"/>
    <property type="evidence" value="ECO:0007669"/>
    <property type="project" value="TreeGrafter"/>
</dbReference>
<dbReference type="PRINTS" id="PR00116">
    <property type="entry name" value="ARGINASE"/>
</dbReference>
<evidence type="ECO:0000313" key="7">
    <source>
        <dbReference type="Proteomes" id="UP000446768"/>
    </source>
</evidence>
<dbReference type="Gene3D" id="3.40.800.10">
    <property type="entry name" value="Ureohydrolase domain"/>
    <property type="match status" value="1"/>
</dbReference>
<dbReference type="NCBIfam" id="NF002564">
    <property type="entry name" value="PRK02190.1"/>
    <property type="match status" value="1"/>
</dbReference>
<dbReference type="PROSITE" id="PS01053">
    <property type="entry name" value="ARGINASE_1"/>
    <property type="match status" value="1"/>
</dbReference>
<comment type="similarity">
    <text evidence="1">Belongs to the arginase family. Agmatinase subfamily.</text>
</comment>
<feature type="binding site" evidence="4">
    <location>
        <position position="238"/>
    </location>
    <ligand>
        <name>Mn(2+)</name>
        <dbReference type="ChEBI" id="CHEBI:29035"/>
        <label>1</label>
    </ligand>
</feature>
<dbReference type="PANTHER" id="PTHR11358">
    <property type="entry name" value="ARGINASE/AGMATINASE"/>
    <property type="match status" value="1"/>
</dbReference>
<comment type="cofactor">
    <cofactor evidence="4">
        <name>Mn(2+)</name>
        <dbReference type="ChEBI" id="CHEBI:29035"/>
    </cofactor>
    <text evidence="4">Binds 2 manganese ions per subunit.</text>
</comment>
<feature type="binding site" evidence="4">
    <location>
        <position position="117"/>
    </location>
    <ligand>
        <name>Mn(2+)</name>
        <dbReference type="ChEBI" id="CHEBI:29035"/>
        <label>1</label>
    </ligand>
</feature>
<dbReference type="Pfam" id="PF00491">
    <property type="entry name" value="Arginase"/>
    <property type="match status" value="1"/>
</dbReference>
<dbReference type="RefSeq" id="WP_154376066.1">
    <property type="nucleotide sequence ID" value="NZ_WKJJ01000010.1"/>
</dbReference>
<dbReference type="InterPro" id="IPR006035">
    <property type="entry name" value="Ureohydrolase"/>
</dbReference>
<proteinExistence type="inferred from homology"/>
<dbReference type="EC" id="3.5.3.11" evidence="6"/>
<dbReference type="PANTHER" id="PTHR11358:SF26">
    <property type="entry name" value="GUANIDINO ACID HYDROLASE, MITOCHONDRIAL"/>
    <property type="match status" value="1"/>
</dbReference>
<feature type="binding site" evidence="4">
    <location>
        <position position="240"/>
    </location>
    <ligand>
        <name>Mn(2+)</name>
        <dbReference type="ChEBI" id="CHEBI:29035"/>
        <label>1</label>
    </ligand>
</feature>
<feature type="binding site" evidence="4">
    <location>
        <position position="141"/>
    </location>
    <ligand>
        <name>Mn(2+)</name>
        <dbReference type="ChEBI" id="CHEBI:29035"/>
        <label>1</label>
    </ligand>
</feature>
<evidence type="ECO:0000256" key="1">
    <source>
        <dbReference type="ARBA" id="ARBA00009227"/>
    </source>
</evidence>
<dbReference type="PIRSF" id="PIRSF036979">
    <property type="entry name" value="Arginase"/>
    <property type="match status" value="1"/>
</dbReference>
<dbReference type="AlphaFoldDB" id="A0A7X2LU10"/>